<evidence type="ECO:0000256" key="10">
    <source>
        <dbReference type="ARBA" id="ARBA00022801"/>
    </source>
</evidence>
<keyword evidence="10" id="KW-0378">Hydrolase</keyword>
<dbReference type="GO" id="GO:0016477">
    <property type="term" value="P:cell migration"/>
    <property type="evidence" value="ECO:0007669"/>
    <property type="project" value="TreeGrafter"/>
</dbReference>
<organism evidence="17">
    <name type="scientific">Ornithodoros turicata</name>
    <dbReference type="NCBI Taxonomy" id="34597"/>
    <lineage>
        <taxon>Eukaryota</taxon>
        <taxon>Metazoa</taxon>
        <taxon>Ecdysozoa</taxon>
        <taxon>Arthropoda</taxon>
        <taxon>Chelicerata</taxon>
        <taxon>Arachnida</taxon>
        <taxon>Acari</taxon>
        <taxon>Parasitiformes</taxon>
        <taxon>Ixodida</taxon>
        <taxon>Ixodoidea</taxon>
        <taxon>Argasidae</taxon>
        <taxon>Ornithodorinae</taxon>
        <taxon>Ornithodoros</taxon>
    </lineage>
</organism>
<feature type="domain" description="RanBP2-type" evidence="15">
    <location>
        <begin position="3"/>
        <end position="33"/>
    </location>
</feature>
<feature type="domain" description="RanBP2-type" evidence="15">
    <location>
        <begin position="133"/>
        <end position="162"/>
    </location>
</feature>
<accession>A0A2R5LLD6</accession>
<protein>
    <recommendedName>
        <fullName evidence="3">ubiquitinyl hydrolase 1</fullName>
        <ecNumber evidence="3">3.4.19.12</ecNumber>
    </recommendedName>
</protein>
<dbReference type="CTD" id="41179"/>
<sequence length="678" mass="75779">MSRQSCKWVCQHCTYENWPKALRCTICLNPRPPHLIEEEAPLEERDIYKISPLVAEPTAPSIPCSNPYQKWSCIRCTYLNWPRSTKCTQCRAPRSPPPSAGASPPVTNYAGAPSRSPPPAQATTSTELPNACSDSKWACHACTYENWPKSRRCVICGTPRPKADSPMGTLDCEEMRRYVPGSPTLGAPAPGYRRASEIELQRAPVLPSGGIDEAGNANNYVNSCLRRKARETDRLWLSACRGVVEGQTDPVARYLATGGDPARQLTHAEAALLARQAICDVGFTLAHLAIRYEREEILALLLSSTGVGSGRPVAKRVPSDACPDVAADIRRHVAASFKQRKGPFSCYFVTECVTFALPTEIRQFHPSVQKILFDELLDQDVQKELEEESSIINWSLELTETLGSRLYALWNRSAGNCLLDSVLQATWGIFDRDNALRRVLGDTLCEGASVLYPRWKDAETLQARLLHFSLDEAQWQEDWGTLVSLATQPGSALEQLHIFALAHILRRPIIVYGVKYVKSFRGEALGYARFEGIYLPLLWEPSFCWKWPIALGYTRGHFSALVPMEPHHGTEGAGALTEDHLRQQAVFLPLMTADRQLLPLHFLTQGELGREEEIMRHWLDCCVTEGGILVAQQKVPRQPHLVQQMVDEWLDVYRKLSHHRLAEPSATGYSSDGDSDQE</sequence>
<feature type="domain" description="OTU" evidence="16">
    <location>
        <begin position="406"/>
        <end position="564"/>
    </location>
</feature>
<keyword evidence="5" id="KW-0879">Wnt signaling pathway</keyword>
<name>A0A2R5LLD6_9ACAR</name>
<dbReference type="Gene3D" id="2.30.30.380">
    <property type="entry name" value="Zn-finger domain of Sec23/24"/>
    <property type="match status" value="1"/>
</dbReference>
<dbReference type="PROSITE" id="PS50802">
    <property type="entry name" value="OTU"/>
    <property type="match status" value="1"/>
</dbReference>
<dbReference type="Gene3D" id="1.25.40.560">
    <property type="match status" value="1"/>
</dbReference>
<dbReference type="PROSITE" id="PS50199">
    <property type="entry name" value="ZF_RANBP2_2"/>
    <property type="match status" value="3"/>
</dbReference>
<dbReference type="InterPro" id="IPR001876">
    <property type="entry name" value="Znf_RanBP2"/>
</dbReference>
<dbReference type="InterPro" id="IPR041294">
    <property type="entry name" value="AnkUBD"/>
</dbReference>
<dbReference type="GO" id="GO:0004843">
    <property type="term" value="F:cysteine-type deubiquitinase activity"/>
    <property type="evidence" value="ECO:0007669"/>
    <property type="project" value="UniProtKB-EC"/>
</dbReference>
<keyword evidence="12" id="KW-0862">Zinc</keyword>
<dbReference type="GO" id="GO:0005737">
    <property type="term" value="C:cytoplasm"/>
    <property type="evidence" value="ECO:0007669"/>
    <property type="project" value="TreeGrafter"/>
</dbReference>
<dbReference type="EC" id="3.4.19.12" evidence="3"/>
<evidence type="ECO:0000256" key="1">
    <source>
        <dbReference type="ARBA" id="ARBA00000707"/>
    </source>
</evidence>
<evidence type="ECO:0000256" key="3">
    <source>
        <dbReference type="ARBA" id="ARBA00012759"/>
    </source>
</evidence>
<evidence type="ECO:0000256" key="14">
    <source>
        <dbReference type="SAM" id="MobiDB-lite"/>
    </source>
</evidence>
<dbReference type="KEGG" id="oti:135377304"/>
<evidence type="ECO:0000256" key="13">
    <source>
        <dbReference type="PROSITE-ProRule" id="PRU00322"/>
    </source>
</evidence>
<dbReference type="GeneID" id="135377304"/>
<evidence type="ECO:0000256" key="8">
    <source>
        <dbReference type="ARBA" id="ARBA00022771"/>
    </source>
</evidence>
<dbReference type="Gene3D" id="4.10.1060.10">
    <property type="entry name" value="Zinc finger, RanBP2-type"/>
    <property type="match status" value="2"/>
</dbReference>
<evidence type="ECO:0000256" key="9">
    <source>
        <dbReference type="ARBA" id="ARBA00022786"/>
    </source>
</evidence>
<proteinExistence type="inferred from homology"/>
<feature type="domain" description="RanBP2-type" evidence="15">
    <location>
        <begin position="67"/>
        <end position="96"/>
    </location>
</feature>
<dbReference type="PANTHER" id="PTHR13367">
    <property type="entry name" value="UBIQUITIN THIOESTERASE"/>
    <property type="match status" value="1"/>
</dbReference>
<keyword evidence="7" id="KW-0677">Repeat</keyword>
<dbReference type="SMART" id="SM00547">
    <property type="entry name" value="ZnF_RBZ"/>
    <property type="match status" value="3"/>
</dbReference>
<dbReference type="EMBL" id="GGLE01006218">
    <property type="protein sequence ID" value="MBY10344.1"/>
    <property type="molecule type" value="Transcribed_RNA"/>
</dbReference>
<dbReference type="GO" id="GO:1990168">
    <property type="term" value="P:protein K33-linked deubiquitination"/>
    <property type="evidence" value="ECO:0007669"/>
    <property type="project" value="TreeGrafter"/>
</dbReference>
<keyword evidence="8 13" id="KW-0863">Zinc-finger</keyword>
<dbReference type="GO" id="GO:0035523">
    <property type="term" value="P:protein K29-linked deubiquitination"/>
    <property type="evidence" value="ECO:0007669"/>
    <property type="project" value="TreeGrafter"/>
</dbReference>
<dbReference type="GO" id="GO:0005634">
    <property type="term" value="C:nucleus"/>
    <property type="evidence" value="ECO:0007669"/>
    <property type="project" value="TreeGrafter"/>
</dbReference>
<keyword evidence="9" id="KW-0833">Ubl conjugation pathway</keyword>
<dbReference type="InterPro" id="IPR049768">
    <property type="entry name" value="ZRANB1_OTU"/>
</dbReference>
<evidence type="ECO:0000256" key="5">
    <source>
        <dbReference type="ARBA" id="ARBA00022687"/>
    </source>
</evidence>
<dbReference type="Pfam" id="PF02338">
    <property type="entry name" value="OTU"/>
    <property type="match status" value="1"/>
</dbReference>
<dbReference type="Pfam" id="PF00641">
    <property type="entry name" value="Zn_ribbon_RanBP"/>
    <property type="match status" value="3"/>
</dbReference>
<evidence type="ECO:0000259" key="15">
    <source>
        <dbReference type="PROSITE" id="PS50199"/>
    </source>
</evidence>
<evidence type="ECO:0000256" key="4">
    <source>
        <dbReference type="ARBA" id="ARBA00022670"/>
    </source>
</evidence>
<dbReference type="CDD" id="cd22767">
    <property type="entry name" value="OTU_ZRANB1"/>
    <property type="match status" value="1"/>
</dbReference>
<dbReference type="GO" id="GO:0007010">
    <property type="term" value="P:cytoskeleton organization"/>
    <property type="evidence" value="ECO:0007669"/>
    <property type="project" value="TreeGrafter"/>
</dbReference>
<evidence type="ECO:0000313" key="17">
    <source>
        <dbReference type="EMBL" id="MBY10344.1"/>
    </source>
</evidence>
<evidence type="ECO:0000256" key="2">
    <source>
        <dbReference type="ARBA" id="ARBA00005865"/>
    </source>
</evidence>
<evidence type="ECO:0000256" key="12">
    <source>
        <dbReference type="ARBA" id="ARBA00022833"/>
    </source>
</evidence>
<dbReference type="GO" id="GO:0070530">
    <property type="term" value="F:K63-linked polyubiquitin modification-dependent protein binding"/>
    <property type="evidence" value="ECO:0007669"/>
    <property type="project" value="TreeGrafter"/>
</dbReference>
<keyword evidence="6" id="KW-0479">Metal-binding</keyword>
<dbReference type="InterPro" id="IPR051346">
    <property type="entry name" value="OTU_Deubiquitinase"/>
</dbReference>
<evidence type="ECO:0000259" key="16">
    <source>
        <dbReference type="PROSITE" id="PS50802"/>
    </source>
</evidence>
<dbReference type="GO" id="GO:0008270">
    <property type="term" value="F:zinc ion binding"/>
    <property type="evidence" value="ECO:0007669"/>
    <property type="project" value="UniProtKB-KW"/>
</dbReference>
<reference evidence="17" key="1">
    <citation type="submission" date="2018-03" db="EMBL/GenBank/DDBJ databases">
        <title>The relapsing fever spirochete Borrelia turicatae persists in the highly oxidative environment of its soft-bodied tick vector.</title>
        <authorList>
            <person name="Bourret T.J."/>
            <person name="Boyle W.K."/>
            <person name="Valenzuela J.G."/>
            <person name="Oliveira F."/>
            <person name="Lopez J.E."/>
        </authorList>
    </citation>
    <scope>NUCLEOTIDE SEQUENCE</scope>
    <source>
        <strain evidence="17">Kansas strain/isolate</strain>
        <tissue evidence="17">Salivary glands</tissue>
    </source>
</reference>
<dbReference type="InterPro" id="IPR003323">
    <property type="entry name" value="OTU_dom"/>
</dbReference>
<dbReference type="PANTHER" id="PTHR13367:SF28">
    <property type="entry name" value="UBIQUITIN THIOESTERASE ZRANB1"/>
    <property type="match status" value="1"/>
</dbReference>
<evidence type="ECO:0000256" key="11">
    <source>
        <dbReference type="ARBA" id="ARBA00022807"/>
    </source>
</evidence>
<dbReference type="GO" id="GO:0071947">
    <property type="term" value="P:protein deubiquitination involved in ubiquitin-dependent protein catabolic process"/>
    <property type="evidence" value="ECO:0007669"/>
    <property type="project" value="TreeGrafter"/>
</dbReference>
<evidence type="ECO:0000256" key="7">
    <source>
        <dbReference type="ARBA" id="ARBA00022737"/>
    </source>
</evidence>
<dbReference type="GO" id="GO:0016055">
    <property type="term" value="P:Wnt signaling pathway"/>
    <property type="evidence" value="ECO:0007669"/>
    <property type="project" value="UniProtKB-KW"/>
</dbReference>
<comment type="catalytic activity">
    <reaction evidence="1">
        <text>Thiol-dependent hydrolysis of ester, thioester, amide, peptide and isopeptide bonds formed by the C-terminal Gly of ubiquitin (a 76-residue protein attached to proteins as an intracellular targeting signal).</text>
        <dbReference type="EC" id="3.4.19.12"/>
    </reaction>
</comment>
<feature type="region of interest" description="Disordered" evidence="14">
    <location>
        <begin position="94"/>
        <end position="127"/>
    </location>
</feature>
<dbReference type="PROSITE" id="PS01358">
    <property type="entry name" value="ZF_RANBP2_1"/>
    <property type="match status" value="3"/>
</dbReference>
<dbReference type="GO" id="GO:0030177">
    <property type="term" value="P:positive regulation of Wnt signaling pathway"/>
    <property type="evidence" value="ECO:0007669"/>
    <property type="project" value="TreeGrafter"/>
</dbReference>
<dbReference type="AlphaFoldDB" id="A0A2R5LLD6"/>
<dbReference type="SUPFAM" id="SSF90209">
    <property type="entry name" value="Ran binding protein zinc finger-like"/>
    <property type="match status" value="2"/>
</dbReference>
<keyword evidence="4" id="KW-0645">Protease</keyword>
<dbReference type="RefSeq" id="XP_064465710.1">
    <property type="nucleotide sequence ID" value="XM_064609640.1"/>
</dbReference>
<evidence type="ECO:0000256" key="6">
    <source>
        <dbReference type="ARBA" id="ARBA00022723"/>
    </source>
</evidence>
<comment type="similarity">
    <text evidence="2">Belongs to the peptidase C64 family.</text>
</comment>
<dbReference type="Pfam" id="PF18418">
    <property type="entry name" value="AnkUBD"/>
    <property type="match status" value="1"/>
</dbReference>
<keyword evidence="11" id="KW-0788">Thiol protease</keyword>
<dbReference type="InterPro" id="IPR036443">
    <property type="entry name" value="Znf_RanBP2_sf"/>
</dbReference>